<reference evidence="2" key="2">
    <citation type="submission" date="2012-12" db="EMBL/GenBank/DDBJ databases">
        <authorList>
            <consortium name="WormBase Consortium"/>
            <person name="Ghedin E."/>
            <person name="Paulini M."/>
        </authorList>
    </citation>
    <scope>NUCLEOTIDE SEQUENCE</scope>
    <source>
        <strain evidence="2">FR3</strain>
    </source>
</reference>
<name>A0A1I9G447_BRUMA</name>
<feature type="region of interest" description="Disordered" evidence="1">
    <location>
        <begin position="1"/>
        <end position="52"/>
    </location>
</feature>
<feature type="compositionally biased region" description="Basic and acidic residues" evidence="1">
    <location>
        <begin position="1"/>
        <end position="16"/>
    </location>
</feature>
<reference evidence="2" key="1">
    <citation type="journal article" date="2007" name="Science">
        <title>Draft genome of the filarial nematode parasite Brugia malayi.</title>
        <authorList>
            <person name="Ghedin E."/>
            <person name="Wang S."/>
            <person name="Spiro D."/>
            <person name="Caler E."/>
            <person name="Zhao Q."/>
            <person name="Crabtree J."/>
            <person name="Allen J.E."/>
            <person name="Delcher A.L."/>
            <person name="Guiliano D.B."/>
            <person name="Miranda-Saavedra D."/>
            <person name="Angiuoli S.V."/>
            <person name="Creasy T."/>
            <person name="Amedeo P."/>
            <person name="Haas B."/>
            <person name="El-Sayed N.M."/>
            <person name="Wortman J.R."/>
            <person name="Feldblyum T."/>
            <person name="Tallon L."/>
            <person name="Schatz M."/>
            <person name="Shumway M."/>
            <person name="Koo H."/>
            <person name="Salzberg S.L."/>
            <person name="Schobel S."/>
            <person name="Pertea M."/>
            <person name="Pop M."/>
            <person name="White O."/>
            <person name="Barton G.J."/>
            <person name="Carlow C.K."/>
            <person name="Crawford M.J."/>
            <person name="Daub J."/>
            <person name="Dimmic M.W."/>
            <person name="Estes C.F."/>
            <person name="Foster J.M."/>
            <person name="Ganatra M."/>
            <person name="Gregory W.F."/>
            <person name="Johnson N.M."/>
            <person name="Jin J."/>
            <person name="Komuniecki R."/>
            <person name="Korf I."/>
            <person name="Kumar S."/>
            <person name="Laney S."/>
            <person name="Li B.W."/>
            <person name="Li W."/>
            <person name="Lindblom T.H."/>
            <person name="Lustigman S."/>
            <person name="Ma D."/>
            <person name="Maina C.V."/>
            <person name="Martin D.M."/>
            <person name="McCarter J.P."/>
            <person name="McReynolds L."/>
            <person name="Mitreva M."/>
            <person name="Nutman T.B."/>
            <person name="Parkinson J."/>
            <person name="Peregrin-Alvarez J.M."/>
            <person name="Poole C."/>
            <person name="Ren Q."/>
            <person name="Saunders L."/>
            <person name="Sluder A.E."/>
            <person name="Smith K."/>
            <person name="Stanke M."/>
            <person name="Unnasch T.R."/>
            <person name="Ware J."/>
            <person name="Wei A.D."/>
            <person name="Weil G."/>
            <person name="Williams D.J."/>
            <person name="Zhang Y."/>
            <person name="Williams S.A."/>
            <person name="Fraser-Liggett C."/>
            <person name="Slatko B."/>
            <person name="Blaxter M.L."/>
            <person name="Scott A.L."/>
        </authorList>
    </citation>
    <scope>NUCLEOTIDE SEQUENCE</scope>
    <source>
        <strain evidence="2">FR3</strain>
    </source>
</reference>
<dbReference type="AlphaFoldDB" id="A0A1I9G447"/>
<feature type="region of interest" description="Disordered" evidence="1">
    <location>
        <begin position="68"/>
        <end position="111"/>
    </location>
</feature>
<proteinExistence type="predicted"/>
<feature type="compositionally biased region" description="Pro residues" evidence="1">
    <location>
        <begin position="20"/>
        <end position="39"/>
    </location>
</feature>
<sequence length="148" mass="16323">MNRNEKGPTTSEHRECVSSPSPPPRPPPPPIPMPTPAPTEPSYNNPFCSLTSTQHFTTHPQLVVHMMRKDELDSDLNRSIKRGEGGSKGKRKGKNGPSSSIRSSTGPRRCHRQPLNLSVTVRTIFCSSFASAQLMAIFRPLAIKTCYV</sequence>
<dbReference type="EMBL" id="LN857006">
    <property type="protein sequence ID" value="CDP99239.1"/>
    <property type="molecule type" value="Genomic_DNA"/>
</dbReference>
<organism evidence="2">
    <name type="scientific">Brugia malayi</name>
    <name type="common">Filarial nematode worm</name>
    <dbReference type="NCBI Taxonomy" id="6279"/>
    <lineage>
        <taxon>Eukaryota</taxon>
        <taxon>Metazoa</taxon>
        <taxon>Ecdysozoa</taxon>
        <taxon>Nematoda</taxon>
        <taxon>Chromadorea</taxon>
        <taxon>Rhabditida</taxon>
        <taxon>Spirurina</taxon>
        <taxon>Spiruromorpha</taxon>
        <taxon>Filarioidea</taxon>
        <taxon>Onchocercidae</taxon>
        <taxon>Brugia</taxon>
    </lineage>
</organism>
<evidence type="ECO:0000256" key="1">
    <source>
        <dbReference type="SAM" id="MobiDB-lite"/>
    </source>
</evidence>
<gene>
    <name evidence="2" type="primary">Bm10706</name>
    <name evidence="2" type="ORF">BM_Bm10706</name>
</gene>
<accession>A0A1I9G447</accession>
<feature type="compositionally biased region" description="Basic and acidic residues" evidence="1">
    <location>
        <begin position="68"/>
        <end position="87"/>
    </location>
</feature>
<protein>
    <submittedName>
        <fullName evidence="2">Bm10706, isoform a</fullName>
    </submittedName>
</protein>
<feature type="compositionally biased region" description="Polar residues" evidence="1">
    <location>
        <begin position="43"/>
        <end position="52"/>
    </location>
</feature>
<evidence type="ECO:0000313" key="2">
    <source>
        <dbReference type="EMBL" id="CDP99239.1"/>
    </source>
</evidence>